<dbReference type="HOGENOM" id="CLU_113730_2_0_0"/>
<evidence type="ECO:0008006" key="3">
    <source>
        <dbReference type="Google" id="ProtNLM"/>
    </source>
</evidence>
<protein>
    <recommendedName>
        <fullName evidence="3">Lipoprotein</fullName>
    </recommendedName>
</protein>
<dbReference type="Proteomes" id="UP000001887">
    <property type="component" value="Chromosome"/>
</dbReference>
<keyword evidence="2" id="KW-1185">Reference proteome</keyword>
<reference evidence="1 2" key="1">
    <citation type="journal article" date="2009" name="Stand. Genomic Sci.">
        <title>Complete genome sequence of Pirellula staleyi type strain (ATCC 27377).</title>
        <authorList>
            <person name="Clum A."/>
            <person name="Tindall B.J."/>
            <person name="Sikorski J."/>
            <person name="Ivanova N."/>
            <person name="Mavrommatis K."/>
            <person name="Lucas S."/>
            <person name="Glavina del Rio T."/>
            <person name="Nolan M."/>
            <person name="Chen F."/>
            <person name="Tice H."/>
            <person name="Pitluck S."/>
            <person name="Cheng J.F."/>
            <person name="Chertkov O."/>
            <person name="Brettin T."/>
            <person name="Han C."/>
            <person name="Detter J.C."/>
            <person name="Kuske C."/>
            <person name="Bruce D."/>
            <person name="Goodwin L."/>
            <person name="Ovchinikova G."/>
            <person name="Pati A."/>
            <person name="Mikhailova N."/>
            <person name="Chen A."/>
            <person name="Palaniappan K."/>
            <person name="Land M."/>
            <person name="Hauser L."/>
            <person name="Chang Y.J."/>
            <person name="Jeffries C.D."/>
            <person name="Chain P."/>
            <person name="Rohde M."/>
            <person name="Goker M."/>
            <person name="Bristow J."/>
            <person name="Eisen J.A."/>
            <person name="Markowitz V."/>
            <person name="Hugenholtz P."/>
            <person name="Kyrpides N.C."/>
            <person name="Klenk H.P."/>
            <person name="Lapidus A."/>
        </authorList>
    </citation>
    <scope>NUCLEOTIDE SEQUENCE [LARGE SCALE GENOMIC DNA]</scope>
    <source>
        <strain evidence="2">ATCC 27377 / DSM 6068 / ICPB 4128</strain>
    </source>
</reference>
<name>D2R9C8_PIRSD</name>
<accession>D2R9C8</accession>
<dbReference type="KEGG" id="psl:Psta_3013"/>
<dbReference type="OrthoDB" id="289094at2"/>
<dbReference type="EMBL" id="CP001848">
    <property type="protein sequence ID" value="ADB17678.1"/>
    <property type="molecule type" value="Genomic_DNA"/>
</dbReference>
<gene>
    <name evidence="1" type="ordered locus">Psta_3013</name>
</gene>
<evidence type="ECO:0000313" key="2">
    <source>
        <dbReference type="Proteomes" id="UP000001887"/>
    </source>
</evidence>
<proteinExistence type="predicted"/>
<dbReference type="AlphaFoldDB" id="D2R9C8"/>
<evidence type="ECO:0000313" key="1">
    <source>
        <dbReference type="EMBL" id="ADB17678.1"/>
    </source>
</evidence>
<organism evidence="1 2">
    <name type="scientific">Pirellula staleyi (strain ATCC 27377 / DSM 6068 / ICPB 4128)</name>
    <name type="common">Pirella staleyi</name>
    <dbReference type="NCBI Taxonomy" id="530564"/>
    <lineage>
        <taxon>Bacteria</taxon>
        <taxon>Pseudomonadati</taxon>
        <taxon>Planctomycetota</taxon>
        <taxon>Planctomycetia</taxon>
        <taxon>Pirellulales</taxon>
        <taxon>Pirellulaceae</taxon>
        <taxon>Pirellula</taxon>
    </lineage>
</organism>
<dbReference type="eggNOG" id="ENOG50347UH">
    <property type="taxonomic scope" value="Bacteria"/>
</dbReference>
<sequence precursor="true">MLRSRRQFTFEATRRLAGCSLAALLLVPGCGSDGRTRYRLSGKITFAGQPIPKGIIYFDPDVAQGNDGPQGFAIIENGSFDTKNLGQGTSGGAHLARVFGCDGIEGPEAPMGRPIFPEYTLAVTLPAEESTLDLEVPRAALTPAPGRVNP</sequence>